<sequence length="214" mass="22207">MASGSAIISFFLLSLALVANAADPDPVLDFCVANNSSSGSSGSCRNPSAVTGQDFVSEILRNMNNTQGPNTFNATLASVSTFPGLNTMGLSIARVDFGVGGVVPTHVHPRASELVYVAEGTISAGFVDTNNVLFARTLQRGDLIIIPRGLLHYLYNVGSEPAIAFVVYNSQEAGLQLLGPSLFGSEIPTPVLASSLSLNESTIAALRGIYAPSS</sequence>
<feature type="binding site" evidence="8">
    <location>
        <position position="152"/>
    </location>
    <ligand>
        <name>Mn(2+)</name>
        <dbReference type="ChEBI" id="CHEBI:29035"/>
    </ligand>
</feature>
<dbReference type="EMBL" id="GL377716">
    <property type="protein sequence ID" value="EFJ05685.1"/>
    <property type="molecule type" value="Genomic_DNA"/>
</dbReference>
<feature type="binding site" evidence="8">
    <location>
        <position position="113"/>
    </location>
    <ligand>
        <name>Mn(2+)</name>
        <dbReference type="ChEBI" id="CHEBI:29035"/>
    </ligand>
</feature>
<dbReference type="SUPFAM" id="SSF51182">
    <property type="entry name" value="RmlC-like cupins"/>
    <property type="match status" value="1"/>
</dbReference>
<gene>
    <name evidence="12" type="ORF">SELMODRAFT_229747</name>
</gene>
<evidence type="ECO:0000256" key="9">
    <source>
        <dbReference type="PIRSR" id="PIRSR601929-3"/>
    </source>
</evidence>
<dbReference type="KEGG" id="smo:SELMODRAFT_229747"/>
<keyword evidence="3 10" id="KW-0052">Apoplast</keyword>
<keyword evidence="5 7" id="KW-0479">Metal-binding</keyword>
<dbReference type="InterPro" id="IPR019780">
    <property type="entry name" value="Germin_Mn-BS"/>
</dbReference>
<evidence type="ECO:0000256" key="6">
    <source>
        <dbReference type="ARBA" id="ARBA00023211"/>
    </source>
</evidence>
<evidence type="ECO:0000256" key="3">
    <source>
        <dbReference type="ARBA" id="ARBA00022523"/>
    </source>
</evidence>
<dbReference type="OMA" id="MEDFCVA"/>
<feature type="binding site" evidence="8">
    <location>
        <position position="108"/>
    </location>
    <ligand>
        <name>Mn(2+)</name>
        <dbReference type="ChEBI" id="CHEBI:29035"/>
    </ligand>
</feature>
<dbReference type="eggNOG" id="ENOG502RDTK">
    <property type="taxonomic scope" value="Eukaryota"/>
</dbReference>
<reference evidence="12 13" key="1">
    <citation type="journal article" date="2011" name="Science">
        <title>The Selaginella genome identifies genetic changes associated with the evolution of vascular plants.</title>
        <authorList>
            <person name="Banks J.A."/>
            <person name="Nishiyama T."/>
            <person name="Hasebe M."/>
            <person name="Bowman J.L."/>
            <person name="Gribskov M."/>
            <person name="dePamphilis C."/>
            <person name="Albert V.A."/>
            <person name="Aono N."/>
            <person name="Aoyama T."/>
            <person name="Ambrose B.A."/>
            <person name="Ashton N.W."/>
            <person name="Axtell M.J."/>
            <person name="Barker E."/>
            <person name="Barker M.S."/>
            <person name="Bennetzen J.L."/>
            <person name="Bonawitz N.D."/>
            <person name="Chapple C."/>
            <person name="Cheng C."/>
            <person name="Correa L.G."/>
            <person name="Dacre M."/>
            <person name="DeBarry J."/>
            <person name="Dreyer I."/>
            <person name="Elias M."/>
            <person name="Engstrom E.M."/>
            <person name="Estelle M."/>
            <person name="Feng L."/>
            <person name="Finet C."/>
            <person name="Floyd S.K."/>
            <person name="Frommer W.B."/>
            <person name="Fujita T."/>
            <person name="Gramzow L."/>
            <person name="Gutensohn M."/>
            <person name="Harholt J."/>
            <person name="Hattori M."/>
            <person name="Heyl A."/>
            <person name="Hirai T."/>
            <person name="Hiwatashi Y."/>
            <person name="Ishikawa M."/>
            <person name="Iwata M."/>
            <person name="Karol K.G."/>
            <person name="Koehler B."/>
            <person name="Kolukisaoglu U."/>
            <person name="Kubo M."/>
            <person name="Kurata T."/>
            <person name="Lalonde S."/>
            <person name="Li K."/>
            <person name="Li Y."/>
            <person name="Litt A."/>
            <person name="Lyons E."/>
            <person name="Manning G."/>
            <person name="Maruyama T."/>
            <person name="Michael T.P."/>
            <person name="Mikami K."/>
            <person name="Miyazaki S."/>
            <person name="Morinaga S."/>
            <person name="Murata T."/>
            <person name="Mueller-Roeber B."/>
            <person name="Nelson D.R."/>
            <person name="Obara M."/>
            <person name="Oguri Y."/>
            <person name="Olmstead R.G."/>
            <person name="Onodera N."/>
            <person name="Petersen B.L."/>
            <person name="Pils B."/>
            <person name="Prigge M."/>
            <person name="Rensing S.A."/>
            <person name="Riano-Pachon D.M."/>
            <person name="Roberts A.W."/>
            <person name="Sato Y."/>
            <person name="Scheller H.V."/>
            <person name="Schulz B."/>
            <person name="Schulz C."/>
            <person name="Shakirov E.V."/>
            <person name="Shibagaki N."/>
            <person name="Shinohara N."/>
            <person name="Shippen D.E."/>
            <person name="Soerensen I."/>
            <person name="Sotooka R."/>
            <person name="Sugimoto N."/>
            <person name="Sugita M."/>
            <person name="Sumikawa N."/>
            <person name="Tanurdzic M."/>
            <person name="Theissen G."/>
            <person name="Ulvskov P."/>
            <person name="Wakazuki S."/>
            <person name="Weng J.K."/>
            <person name="Willats W.W."/>
            <person name="Wipf D."/>
            <person name="Wolf P.G."/>
            <person name="Yang L."/>
            <person name="Zimmer A.D."/>
            <person name="Zhu Q."/>
            <person name="Mitros T."/>
            <person name="Hellsten U."/>
            <person name="Loque D."/>
            <person name="Otillar R."/>
            <person name="Salamov A."/>
            <person name="Schmutz J."/>
            <person name="Shapiro H."/>
            <person name="Lindquist E."/>
            <person name="Lucas S."/>
            <person name="Rokhsar D."/>
            <person name="Grigoriev I.V."/>
        </authorList>
    </citation>
    <scope>NUCLEOTIDE SEQUENCE [LARGE SCALE GENOMIC DNA]</scope>
</reference>
<feature type="binding site" evidence="8">
    <location>
        <position position="106"/>
    </location>
    <ligand>
        <name>Mn(2+)</name>
        <dbReference type="ChEBI" id="CHEBI:29035"/>
    </ligand>
</feature>
<feature type="binding site" evidence="7">
    <location>
        <position position="108"/>
    </location>
    <ligand>
        <name>oxalate</name>
        <dbReference type="ChEBI" id="CHEBI:30623"/>
    </ligand>
</feature>
<keyword evidence="13" id="KW-1185">Reference proteome</keyword>
<dbReference type="SMART" id="SM00835">
    <property type="entry name" value="Cupin_1"/>
    <property type="match status" value="1"/>
</dbReference>
<dbReference type="Gramene" id="EFJ05685">
    <property type="protein sequence ID" value="EFJ05685"/>
    <property type="gene ID" value="SELMODRAFT_229747"/>
</dbReference>
<dbReference type="PANTHER" id="PTHR31238">
    <property type="entry name" value="GERMIN-LIKE PROTEIN SUBFAMILY 3 MEMBER 3"/>
    <property type="match status" value="1"/>
</dbReference>
<comment type="similarity">
    <text evidence="2 10">Belongs to the germin family.</text>
</comment>
<dbReference type="InParanoid" id="D8TCF8"/>
<protein>
    <recommendedName>
        <fullName evidence="10">Germin-like protein</fullName>
    </recommendedName>
</protein>
<feature type="disulfide bond" evidence="9">
    <location>
        <begin position="31"/>
        <end position="44"/>
    </location>
</feature>
<dbReference type="PROSITE" id="PS00725">
    <property type="entry name" value="GERMIN"/>
    <property type="match status" value="1"/>
</dbReference>
<dbReference type="InterPro" id="IPR011051">
    <property type="entry name" value="RmlC_Cupin_sf"/>
</dbReference>
<feature type="domain" description="Cupin type-1" evidence="11">
    <location>
        <begin position="58"/>
        <end position="204"/>
    </location>
</feature>
<keyword evidence="9" id="KW-1015">Disulfide bond</keyword>
<dbReference type="Proteomes" id="UP000001514">
    <property type="component" value="Unassembled WGS sequence"/>
</dbReference>
<dbReference type="CDD" id="cd02241">
    <property type="entry name" value="cupin_OxOx"/>
    <property type="match status" value="1"/>
</dbReference>
<evidence type="ECO:0000313" key="13">
    <source>
        <dbReference type="Proteomes" id="UP000001514"/>
    </source>
</evidence>
<feature type="binding site" evidence="7">
    <location>
        <position position="113"/>
    </location>
    <ligand>
        <name>oxalate</name>
        <dbReference type="ChEBI" id="CHEBI:30623"/>
    </ligand>
</feature>
<evidence type="ECO:0000256" key="1">
    <source>
        <dbReference type="ARBA" id="ARBA00004271"/>
    </source>
</evidence>
<dbReference type="HOGENOM" id="CLU_015790_0_3_1"/>
<feature type="signal peptide" evidence="10">
    <location>
        <begin position="1"/>
        <end position="21"/>
    </location>
</feature>
<dbReference type="InterPro" id="IPR001929">
    <property type="entry name" value="Germin"/>
</dbReference>
<evidence type="ECO:0000256" key="2">
    <source>
        <dbReference type="ARBA" id="ARBA00007456"/>
    </source>
</evidence>
<keyword evidence="6 7" id="KW-0464">Manganese</keyword>
<comment type="subcellular location">
    <subcellularLocation>
        <location evidence="1 10">Secreted</location>
        <location evidence="1 10">Extracellular space</location>
        <location evidence="1 10">Apoplast</location>
    </subcellularLocation>
</comment>
<dbReference type="GO" id="GO:0048046">
    <property type="term" value="C:apoplast"/>
    <property type="evidence" value="ECO:0007669"/>
    <property type="project" value="UniProtKB-SubCell"/>
</dbReference>
<dbReference type="Pfam" id="PF00190">
    <property type="entry name" value="Cupin_1"/>
    <property type="match status" value="1"/>
</dbReference>
<name>D8TCF8_SELML</name>
<keyword evidence="4 10" id="KW-0964">Secreted</keyword>
<dbReference type="AlphaFoldDB" id="D8TCF8"/>
<evidence type="ECO:0000256" key="7">
    <source>
        <dbReference type="PIRSR" id="PIRSR601929-1"/>
    </source>
</evidence>
<evidence type="ECO:0000256" key="10">
    <source>
        <dbReference type="RuleBase" id="RU366015"/>
    </source>
</evidence>
<evidence type="ECO:0000256" key="5">
    <source>
        <dbReference type="ARBA" id="ARBA00022723"/>
    </source>
</evidence>
<evidence type="ECO:0000259" key="11">
    <source>
        <dbReference type="SMART" id="SM00835"/>
    </source>
</evidence>
<organism evidence="13">
    <name type="scientific">Selaginella moellendorffii</name>
    <name type="common">Spikemoss</name>
    <dbReference type="NCBI Taxonomy" id="88036"/>
    <lineage>
        <taxon>Eukaryota</taxon>
        <taxon>Viridiplantae</taxon>
        <taxon>Streptophyta</taxon>
        <taxon>Embryophyta</taxon>
        <taxon>Tracheophyta</taxon>
        <taxon>Lycopodiopsida</taxon>
        <taxon>Selaginellales</taxon>
        <taxon>Selaginellaceae</taxon>
        <taxon>Selaginella</taxon>
    </lineage>
</organism>
<accession>D8TCF8</accession>
<evidence type="ECO:0000256" key="4">
    <source>
        <dbReference type="ARBA" id="ARBA00022525"/>
    </source>
</evidence>
<evidence type="ECO:0000313" key="12">
    <source>
        <dbReference type="EMBL" id="EFJ05685.1"/>
    </source>
</evidence>
<dbReference type="InterPro" id="IPR006045">
    <property type="entry name" value="Cupin_1"/>
</dbReference>
<proteinExistence type="inferred from homology"/>
<dbReference type="GO" id="GO:0030145">
    <property type="term" value="F:manganese ion binding"/>
    <property type="evidence" value="ECO:0007669"/>
    <property type="project" value="UniProtKB-UniRule"/>
</dbReference>
<evidence type="ECO:0000256" key="8">
    <source>
        <dbReference type="PIRSR" id="PIRSR601929-2"/>
    </source>
</evidence>
<dbReference type="InterPro" id="IPR014710">
    <property type="entry name" value="RmlC-like_jellyroll"/>
</dbReference>
<feature type="chain" id="PRO_5019611231" description="Germin-like protein" evidence="10">
    <location>
        <begin position="22"/>
        <end position="214"/>
    </location>
</feature>
<dbReference type="Gene3D" id="2.60.120.10">
    <property type="entry name" value="Jelly Rolls"/>
    <property type="match status" value="1"/>
</dbReference>
<dbReference type="PRINTS" id="PR00325">
    <property type="entry name" value="GERMIN"/>
</dbReference>
<keyword evidence="10" id="KW-0732">Signal</keyword>